<dbReference type="Proteomes" id="UP000673375">
    <property type="component" value="Unassembled WGS sequence"/>
</dbReference>
<keyword evidence="2" id="KW-0680">Restriction system</keyword>
<sequence>MKLSEVIEIKLGMNLSRHKEKAELKIYSNDDLLADLNGLSHSPVYSRHPVIMDKQMTHCVDKGDIIYSFINSIAGLVSSHNSGKIINQNFARIVVDSTKLDSSYLCYLLNDNVEIEKQKALLMQGSTLRKLSPASIRNFDVDLPDLDKQRVIGTLYLDWLKRQALAKKQLELEESVFMNFLDKMNTTTIEK</sequence>
<accession>A0ABS4CMF4</accession>
<gene>
    <name evidence="5" type="ORF">I6N96_13490</name>
</gene>
<comment type="similarity">
    <text evidence="1">Belongs to the type-I restriction system S methylase family.</text>
</comment>
<feature type="domain" description="Type I restriction modification DNA specificity" evidence="4">
    <location>
        <begin position="1"/>
        <end position="154"/>
    </location>
</feature>
<keyword evidence="5" id="KW-0540">Nuclease</keyword>
<keyword evidence="6" id="KW-1185">Reference proteome</keyword>
<dbReference type="EMBL" id="JAEDXU010000007">
    <property type="protein sequence ID" value="MBP1047291.1"/>
    <property type="molecule type" value="Genomic_DNA"/>
</dbReference>
<dbReference type="RefSeq" id="WP_209558077.1">
    <property type="nucleotide sequence ID" value="NZ_JAEDXU010000007.1"/>
</dbReference>
<evidence type="ECO:0000259" key="4">
    <source>
        <dbReference type="Pfam" id="PF01420"/>
    </source>
</evidence>
<dbReference type="Pfam" id="PF01420">
    <property type="entry name" value="Methylase_S"/>
    <property type="match status" value="1"/>
</dbReference>
<dbReference type="GO" id="GO:0004519">
    <property type="term" value="F:endonuclease activity"/>
    <property type="evidence" value="ECO:0007669"/>
    <property type="project" value="UniProtKB-KW"/>
</dbReference>
<evidence type="ECO:0000256" key="3">
    <source>
        <dbReference type="ARBA" id="ARBA00023125"/>
    </source>
</evidence>
<dbReference type="Gene3D" id="3.90.220.20">
    <property type="entry name" value="DNA methylase specificity domains"/>
    <property type="match status" value="1"/>
</dbReference>
<keyword evidence="3" id="KW-0238">DNA-binding</keyword>
<keyword evidence="5" id="KW-0378">Hydrolase</keyword>
<evidence type="ECO:0000256" key="2">
    <source>
        <dbReference type="ARBA" id="ARBA00022747"/>
    </source>
</evidence>
<keyword evidence="5" id="KW-0255">Endonuclease</keyword>
<evidence type="ECO:0000313" key="5">
    <source>
        <dbReference type="EMBL" id="MBP1047291.1"/>
    </source>
</evidence>
<name>A0ABS4CMF4_9ENTE</name>
<evidence type="ECO:0000313" key="6">
    <source>
        <dbReference type="Proteomes" id="UP000673375"/>
    </source>
</evidence>
<evidence type="ECO:0000256" key="1">
    <source>
        <dbReference type="ARBA" id="ARBA00010923"/>
    </source>
</evidence>
<dbReference type="InterPro" id="IPR044946">
    <property type="entry name" value="Restrct_endonuc_typeI_TRD_sf"/>
</dbReference>
<comment type="caution">
    <text evidence="5">The sequence shown here is derived from an EMBL/GenBank/DDBJ whole genome shotgun (WGS) entry which is preliminary data.</text>
</comment>
<dbReference type="SUPFAM" id="SSF116734">
    <property type="entry name" value="DNA methylase specificity domain"/>
    <property type="match status" value="1"/>
</dbReference>
<protein>
    <submittedName>
        <fullName evidence="5">Restriction endonuclease subunit S</fullName>
    </submittedName>
</protein>
<organism evidence="5 6">
    <name type="scientific">Enterococcus larvae</name>
    <dbReference type="NCBI Taxonomy" id="2794352"/>
    <lineage>
        <taxon>Bacteria</taxon>
        <taxon>Bacillati</taxon>
        <taxon>Bacillota</taxon>
        <taxon>Bacilli</taxon>
        <taxon>Lactobacillales</taxon>
        <taxon>Enterococcaceae</taxon>
        <taxon>Enterococcus</taxon>
    </lineage>
</organism>
<proteinExistence type="inferred from homology"/>
<reference evidence="5 6" key="1">
    <citation type="submission" date="2020-12" db="EMBL/GenBank/DDBJ databases">
        <title>Vagococcus allomyrinae sp. nov. and Enterococcus lavae sp. nov., isolated from the larvae of Allomyrina dichotoma.</title>
        <authorList>
            <person name="Lee S.D."/>
        </authorList>
    </citation>
    <scope>NUCLEOTIDE SEQUENCE [LARGE SCALE GENOMIC DNA]</scope>
    <source>
        <strain evidence="5 6">BWM-S5</strain>
    </source>
</reference>
<dbReference type="InterPro" id="IPR000055">
    <property type="entry name" value="Restrct_endonuc_typeI_TRD"/>
</dbReference>